<evidence type="ECO:0000313" key="5">
    <source>
        <dbReference type="Proteomes" id="UP000321907"/>
    </source>
</evidence>
<keyword evidence="1" id="KW-0732">Signal</keyword>
<feature type="transmembrane region" description="Helical" evidence="2">
    <location>
        <begin position="43"/>
        <end position="64"/>
    </location>
</feature>
<feature type="domain" description="M23ase beta-sheet core" evidence="3">
    <location>
        <begin position="199"/>
        <end position="294"/>
    </location>
</feature>
<dbReference type="PANTHER" id="PTHR21666">
    <property type="entry name" value="PEPTIDASE-RELATED"/>
    <property type="match status" value="1"/>
</dbReference>
<dbReference type="EMBL" id="VOXD01000045">
    <property type="protein sequence ID" value="TXF85663.1"/>
    <property type="molecule type" value="Genomic_DNA"/>
</dbReference>
<evidence type="ECO:0000313" key="4">
    <source>
        <dbReference type="EMBL" id="TXF85663.1"/>
    </source>
</evidence>
<accession>A0A5C7F6M4</accession>
<dbReference type="InterPro" id="IPR016047">
    <property type="entry name" value="M23ase_b-sheet_dom"/>
</dbReference>
<comment type="caution">
    <text evidence="4">The sequence shown here is derived from an EMBL/GenBank/DDBJ whole genome shotgun (WGS) entry which is preliminary data.</text>
</comment>
<dbReference type="PANTHER" id="PTHR21666:SF289">
    <property type="entry name" value="L-ALA--D-GLU ENDOPEPTIDASE"/>
    <property type="match status" value="1"/>
</dbReference>
<dbReference type="OrthoDB" id="9814377at2"/>
<reference evidence="4 5" key="1">
    <citation type="submission" date="2019-08" db="EMBL/GenBank/DDBJ databases">
        <title>Lewinella sp. strain SSH13 Genome sequencing and assembly.</title>
        <authorList>
            <person name="Kim I."/>
        </authorList>
    </citation>
    <scope>NUCLEOTIDE SEQUENCE [LARGE SCALE GENOMIC DNA]</scope>
    <source>
        <strain evidence="4 5">SSH13</strain>
    </source>
</reference>
<sequence length="300" mass="33259">MSENEEKLSRWKRFRTKSKDEYQLVIRDVKSYREVSSYNLTPLNIYVALSAAVCLIAIAVFFLISYTPLRQYIPGYGDIVQRREMNEMEDLLSQMSEQLDDQALYIETLTRNLHGELIVSADTLADRNSVDTTEASPVPLSEAEVRLRREMALARVGDASRAGTGGAPSPGSNQVPLAQLFLVTPVNGEISAGYNSSEEHFGVDILAPKDTPIKAVRDGVVFISEFTSSNGNVIGVQHDNNLVTFYKHNSQLLKKVGDRVKAGEAVAIIGNTGRLSSGPHLHFELWHEGAVVDPTEYLRF</sequence>
<dbReference type="Proteomes" id="UP000321907">
    <property type="component" value="Unassembled WGS sequence"/>
</dbReference>
<dbReference type="AlphaFoldDB" id="A0A5C7F6M4"/>
<keyword evidence="5" id="KW-1185">Reference proteome</keyword>
<dbReference type="Pfam" id="PF01551">
    <property type="entry name" value="Peptidase_M23"/>
    <property type="match status" value="1"/>
</dbReference>
<evidence type="ECO:0000256" key="1">
    <source>
        <dbReference type="ARBA" id="ARBA00022729"/>
    </source>
</evidence>
<dbReference type="SUPFAM" id="SSF51261">
    <property type="entry name" value="Duplicated hybrid motif"/>
    <property type="match status" value="1"/>
</dbReference>
<dbReference type="InterPro" id="IPR011055">
    <property type="entry name" value="Dup_hybrid_motif"/>
</dbReference>
<dbReference type="GO" id="GO:0004222">
    <property type="term" value="F:metalloendopeptidase activity"/>
    <property type="evidence" value="ECO:0007669"/>
    <property type="project" value="TreeGrafter"/>
</dbReference>
<dbReference type="RefSeq" id="WP_147932632.1">
    <property type="nucleotide sequence ID" value="NZ_VOXD01000045.1"/>
</dbReference>
<evidence type="ECO:0000256" key="2">
    <source>
        <dbReference type="SAM" id="Phobius"/>
    </source>
</evidence>
<keyword evidence="2" id="KW-0472">Membrane</keyword>
<keyword evidence="2" id="KW-1133">Transmembrane helix</keyword>
<evidence type="ECO:0000259" key="3">
    <source>
        <dbReference type="Pfam" id="PF01551"/>
    </source>
</evidence>
<protein>
    <submittedName>
        <fullName evidence="4">Peptidoglycan DD-metalloendopeptidase family protein</fullName>
    </submittedName>
</protein>
<organism evidence="4 5">
    <name type="scientific">Neolewinella aurantiaca</name>
    <dbReference type="NCBI Taxonomy" id="2602767"/>
    <lineage>
        <taxon>Bacteria</taxon>
        <taxon>Pseudomonadati</taxon>
        <taxon>Bacteroidota</taxon>
        <taxon>Saprospiria</taxon>
        <taxon>Saprospirales</taxon>
        <taxon>Lewinellaceae</taxon>
        <taxon>Neolewinella</taxon>
    </lineage>
</organism>
<dbReference type="CDD" id="cd12797">
    <property type="entry name" value="M23_peptidase"/>
    <property type="match status" value="1"/>
</dbReference>
<proteinExistence type="predicted"/>
<gene>
    <name evidence="4" type="ORF">FUA23_20415</name>
</gene>
<dbReference type="InterPro" id="IPR050570">
    <property type="entry name" value="Cell_wall_metabolism_enzyme"/>
</dbReference>
<keyword evidence="2" id="KW-0812">Transmembrane</keyword>
<dbReference type="Gene3D" id="2.70.70.10">
    <property type="entry name" value="Glucose Permease (Domain IIA)"/>
    <property type="match status" value="1"/>
</dbReference>
<name>A0A5C7F6M4_9BACT</name>